<evidence type="ECO:0000256" key="3">
    <source>
        <dbReference type="ARBA" id="ARBA00022448"/>
    </source>
</evidence>
<accession>A0A1S8NAJ0</accession>
<dbReference type="Pfam" id="PF00083">
    <property type="entry name" value="Sugar_tr"/>
    <property type="match status" value="1"/>
</dbReference>
<evidence type="ECO:0000259" key="11">
    <source>
        <dbReference type="PROSITE" id="PS50850"/>
    </source>
</evidence>
<dbReference type="Proteomes" id="UP000191154">
    <property type="component" value="Unassembled WGS sequence"/>
</dbReference>
<feature type="transmembrane region" description="Helical" evidence="10">
    <location>
        <begin position="53"/>
        <end position="73"/>
    </location>
</feature>
<dbReference type="RefSeq" id="WP_077864950.1">
    <property type="nucleotide sequence ID" value="NZ_LZYZ01000003.1"/>
</dbReference>
<feature type="transmembrane region" description="Helical" evidence="10">
    <location>
        <begin position="149"/>
        <end position="169"/>
    </location>
</feature>
<dbReference type="CDD" id="cd17359">
    <property type="entry name" value="MFS_XylE_like"/>
    <property type="match status" value="1"/>
</dbReference>
<keyword evidence="3 8" id="KW-0813">Transport</keyword>
<dbReference type="EMBL" id="LZYZ01000003">
    <property type="protein sequence ID" value="OOM13499.1"/>
    <property type="molecule type" value="Genomic_DNA"/>
</dbReference>
<evidence type="ECO:0000256" key="6">
    <source>
        <dbReference type="ARBA" id="ARBA00022989"/>
    </source>
</evidence>
<feature type="transmembrane region" description="Helical" evidence="10">
    <location>
        <begin position="110"/>
        <end position="137"/>
    </location>
</feature>
<dbReference type="PROSITE" id="PS00217">
    <property type="entry name" value="SUGAR_TRANSPORT_2"/>
    <property type="match status" value="1"/>
</dbReference>
<evidence type="ECO:0000313" key="12">
    <source>
        <dbReference type="EMBL" id="OOM13499.1"/>
    </source>
</evidence>
<comment type="subcellular location">
    <subcellularLocation>
        <location evidence="1">Cell membrane</location>
        <topology evidence="1">Multi-pass membrane protein</topology>
    </subcellularLocation>
</comment>
<proteinExistence type="inferred from homology"/>
<keyword evidence="4" id="KW-1003">Cell membrane</keyword>
<dbReference type="GO" id="GO:0005886">
    <property type="term" value="C:plasma membrane"/>
    <property type="evidence" value="ECO:0007669"/>
    <property type="project" value="UniProtKB-SubCell"/>
</dbReference>
<reference evidence="12 13" key="1">
    <citation type="submission" date="2016-05" db="EMBL/GenBank/DDBJ databases">
        <title>Microbial solvent formation.</title>
        <authorList>
            <person name="Poehlein A."/>
            <person name="Montoya Solano J.D."/>
            <person name="Flitsch S."/>
            <person name="Krabben P."/>
            <person name="Duerre P."/>
            <person name="Daniel R."/>
        </authorList>
    </citation>
    <scope>NUCLEOTIDE SEQUENCE [LARGE SCALE GENOMIC DNA]</scope>
    <source>
        <strain evidence="12 13">L1-8</strain>
    </source>
</reference>
<dbReference type="InterPro" id="IPR005829">
    <property type="entry name" value="Sugar_transporter_CS"/>
</dbReference>
<feature type="transmembrane region" description="Helical" evidence="10">
    <location>
        <begin position="259"/>
        <end position="283"/>
    </location>
</feature>
<feature type="transmembrane region" description="Helical" evidence="10">
    <location>
        <begin position="327"/>
        <end position="349"/>
    </location>
</feature>
<dbReference type="PANTHER" id="PTHR48020">
    <property type="entry name" value="PROTON MYO-INOSITOL COTRANSPORTER"/>
    <property type="match status" value="1"/>
</dbReference>
<name>A0A1S8NAJ0_CLOSA</name>
<evidence type="ECO:0000256" key="8">
    <source>
        <dbReference type="RuleBase" id="RU003346"/>
    </source>
</evidence>
<dbReference type="InterPro" id="IPR036259">
    <property type="entry name" value="MFS_trans_sf"/>
</dbReference>
<dbReference type="InterPro" id="IPR050814">
    <property type="entry name" value="Myo-inositol_Transporter"/>
</dbReference>
<dbReference type="Gene3D" id="1.20.1250.20">
    <property type="entry name" value="MFS general substrate transporter like domains"/>
    <property type="match status" value="1"/>
</dbReference>
<evidence type="ECO:0000256" key="4">
    <source>
        <dbReference type="ARBA" id="ARBA00022475"/>
    </source>
</evidence>
<evidence type="ECO:0000256" key="5">
    <source>
        <dbReference type="ARBA" id="ARBA00022692"/>
    </source>
</evidence>
<feature type="transmembrane region" description="Helical" evidence="10">
    <location>
        <begin position="175"/>
        <end position="197"/>
    </location>
</feature>
<dbReference type="PRINTS" id="PR00171">
    <property type="entry name" value="SUGRTRNSPORT"/>
</dbReference>
<keyword evidence="5 10" id="KW-0812">Transmembrane</keyword>
<gene>
    <name evidence="12" type="primary">iolT</name>
    <name evidence="12" type="ORF">CLOSAC_15850</name>
</gene>
<dbReference type="PROSITE" id="PS00216">
    <property type="entry name" value="SUGAR_TRANSPORT_1"/>
    <property type="match status" value="1"/>
</dbReference>
<keyword evidence="9" id="KW-0175">Coiled coil</keyword>
<comment type="similarity">
    <text evidence="2 8">Belongs to the major facilitator superfamily. Sugar transporter (TC 2.A.1.1) family.</text>
</comment>
<organism evidence="12 13">
    <name type="scientific">Clostridium saccharobutylicum</name>
    <dbReference type="NCBI Taxonomy" id="169679"/>
    <lineage>
        <taxon>Bacteria</taxon>
        <taxon>Bacillati</taxon>
        <taxon>Bacillota</taxon>
        <taxon>Clostridia</taxon>
        <taxon>Eubacteriales</taxon>
        <taxon>Clostridiaceae</taxon>
        <taxon>Clostridium</taxon>
    </lineage>
</organism>
<evidence type="ECO:0000313" key="13">
    <source>
        <dbReference type="Proteomes" id="UP000191154"/>
    </source>
</evidence>
<feature type="transmembrane region" description="Helical" evidence="10">
    <location>
        <begin position="355"/>
        <end position="381"/>
    </location>
</feature>
<feature type="transmembrane region" description="Helical" evidence="10">
    <location>
        <begin position="295"/>
        <end position="315"/>
    </location>
</feature>
<evidence type="ECO:0000256" key="9">
    <source>
        <dbReference type="SAM" id="Coils"/>
    </source>
</evidence>
<feature type="transmembrane region" description="Helical" evidence="10">
    <location>
        <begin position="393"/>
        <end position="416"/>
    </location>
</feature>
<dbReference type="NCBIfam" id="TIGR00879">
    <property type="entry name" value="SP"/>
    <property type="match status" value="1"/>
</dbReference>
<dbReference type="InterPro" id="IPR047984">
    <property type="entry name" value="XylE-like"/>
</dbReference>
<dbReference type="AlphaFoldDB" id="A0A1S8NAJ0"/>
<keyword evidence="6 10" id="KW-1133">Transmembrane helix</keyword>
<dbReference type="GO" id="GO:0022857">
    <property type="term" value="F:transmembrane transporter activity"/>
    <property type="evidence" value="ECO:0007669"/>
    <property type="project" value="InterPro"/>
</dbReference>
<evidence type="ECO:0000256" key="10">
    <source>
        <dbReference type="SAM" id="Phobius"/>
    </source>
</evidence>
<dbReference type="SUPFAM" id="SSF103473">
    <property type="entry name" value="MFS general substrate transporter"/>
    <property type="match status" value="1"/>
</dbReference>
<evidence type="ECO:0000256" key="2">
    <source>
        <dbReference type="ARBA" id="ARBA00010992"/>
    </source>
</evidence>
<dbReference type="PROSITE" id="PS50850">
    <property type="entry name" value="MFS"/>
    <property type="match status" value="1"/>
</dbReference>
<evidence type="ECO:0000256" key="7">
    <source>
        <dbReference type="ARBA" id="ARBA00023136"/>
    </source>
</evidence>
<comment type="caution">
    <text evidence="12">The sequence shown here is derived from an EMBL/GenBank/DDBJ whole genome shotgun (WGS) entry which is preliminary data.</text>
</comment>
<dbReference type="FunFam" id="1.20.1250.20:FF:000073">
    <property type="entry name" value="MFS myo-inositol transporter, putative"/>
    <property type="match status" value="1"/>
</dbReference>
<dbReference type="InterPro" id="IPR005828">
    <property type="entry name" value="MFS_sugar_transport-like"/>
</dbReference>
<dbReference type="PANTHER" id="PTHR48020:SF12">
    <property type="entry name" value="PROTON MYO-INOSITOL COTRANSPORTER"/>
    <property type="match status" value="1"/>
</dbReference>
<feature type="transmembrane region" description="Helical" evidence="10">
    <location>
        <begin position="20"/>
        <end position="41"/>
    </location>
</feature>
<protein>
    <submittedName>
        <fullName evidence="12">Major myo-inositol transporter IolT</fullName>
    </submittedName>
</protein>
<feature type="coiled-coil region" evidence="9">
    <location>
        <begin position="207"/>
        <end position="243"/>
    </location>
</feature>
<dbReference type="InterPro" id="IPR020846">
    <property type="entry name" value="MFS_dom"/>
</dbReference>
<feature type="domain" description="Major facilitator superfamily (MFS) profile" evidence="11">
    <location>
        <begin position="17"/>
        <end position="448"/>
    </location>
</feature>
<keyword evidence="7 10" id="KW-0472">Membrane</keyword>
<feature type="transmembrane region" description="Helical" evidence="10">
    <location>
        <begin position="85"/>
        <end position="104"/>
    </location>
</feature>
<sequence length="477" mass="52000">MEQGSYNIKKKSNLRKIQVISTFGGLLFGYDTGVFNGALSFMKRPDQLNLTPMNEGLVTSILTLGAAFGAVIGGRLSDKYGRKKIIRMLAIIFFFATIICSIAPDANIMIVSRFVLGLAVGGASVIVPTFLAELAPMHLRGSIVSKNELMIVTGQLVAYVINAVLGNLFADNAGVWRYMIVLATIPAIVLWFGMMVLPETPRWLASNGKAAKALEVLKQIRDKAEAEAELEEINKNIEAEKHLDKASFSDLSIPWIRRIVLIGVGIGITQQIAGINIMMYYGTSILEQAGFGTKVALIANIGNGLMSVIAAIFFVKCVGDKYPRRKLYLLGITGTTIAMTALSVVTNVLQGSSMLPFVVIICTIVYIAFFQAFLGPLTWLLISEIFPLRLRGFGMGISAFALWIANFIVGFVFPILLANFGLSGAFVVFIASSVIGGIFIYKCAPETYGKSLEEIEQSFRHHYDNNGAEKEKINMKS</sequence>
<dbReference type="InterPro" id="IPR003663">
    <property type="entry name" value="Sugar/inositol_transpt"/>
</dbReference>
<evidence type="ECO:0000256" key="1">
    <source>
        <dbReference type="ARBA" id="ARBA00004651"/>
    </source>
</evidence>
<feature type="transmembrane region" description="Helical" evidence="10">
    <location>
        <begin position="422"/>
        <end position="441"/>
    </location>
</feature>